<organism evidence="1 2">
    <name type="scientific">Planosporangium thailandense</name>
    <dbReference type="NCBI Taxonomy" id="765197"/>
    <lineage>
        <taxon>Bacteria</taxon>
        <taxon>Bacillati</taxon>
        <taxon>Actinomycetota</taxon>
        <taxon>Actinomycetes</taxon>
        <taxon>Micromonosporales</taxon>
        <taxon>Micromonosporaceae</taxon>
        <taxon>Planosporangium</taxon>
    </lineage>
</organism>
<evidence type="ECO:0000313" key="1">
    <source>
        <dbReference type="EMBL" id="NJC73218.1"/>
    </source>
</evidence>
<gene>
    <name evidence="1" type="ORF">HC031_26380</name>
</gene>
<evidence type="ECO:0000313" key="2">
    <source>
        <dbReference type="Proteomes" id="UP000722989"/>
    </source>
</evidence>
<name>A0ABX0Y5A3_9ACTN</name>
<comment type="caution">
    <text evidence="1">The sequence shown here is derived from an EMBL/GenBank/DDBJ whole genome shotgun (WGS) entry which is preliminary data.</text>
</comment>
<protein>
    <submittedName>
        <fullName evidence="1">Uncharacterized protein</fullName>
    </submittedName>
</protein>
<keyword evidence="2" id="KW-1185">Reference proteome</keyword>
<dbReference type="EMBL" id="JAATVY010000027">
    <property type="protein sequence ID" value="NJC73218.1"/>
    <property type="molecule type" value="Genomic_DNA"/>
</dbReference>
<proteinExistence type="predicted"/>
<accession>A0ABX0Y5A3</accession>
<sequence>MTQPVSDIEQLKAQFNSAMDSIHAGVRDMVAKFNALVAQVKKWAWMLGGATIWYIHNKLGQVREGLQQLVQKVQYALEHQVPVISLFTTSFEWIGSVMTPVSELSSKTTTKENINLTNWSGAASSAYSDIAASQKAAVDECVNKAKFASDWLFAIAKSNVEYAVSLAKGLTGAVGKLVAALADADTVVGIPWAVEQLSDGIAGIVSDTLKLLLDMGNRFVDVAGNVRTVVSQVGDHSKFPGGQWPQAVRG</sequence>
<dbReference type="Proteomes" id="UP000722989">
    <property type="component" value="Unassembled WGS sequence"/>
</dbReference>
<reference evidence="1 2" key="1">
    <citation type="submission" date="2020-03" db="EMBL/GenBank/DDBJ databases">
        <title>WGS of the type strain of Planosporangium spp.</title>
        <authorList>
            <person name="Thawai C."/>
        </authorList>
    </citation>
    <scope>NUCLEOTIDE SEQUENCE [LARGE SCALE GENOMIC DNA]</scope>
    <source>
        <strain evidence="1 2">TBRC 5610</strain>
    </source>
</reference>
<dbReference type="RefSeq" id="WP_167928128.1">
    <property type="nucleotide sequence ID" value="NZ_JAATVY010000027.1"/>
</dbReference>